<evidence type="ECO:0000256" key="1">
    <source>
        <dbReference type="ARBA" id="ARBA00023125"/>
    </source>
</evidence>
<evidence type="ECO:0000313" key="4">
    <source>
        <dbReference type="EMBL" id="WYY08816.1"/>
    </source>
</evidence>
<feature type="domain" description="HTH tetR-type" evidence="3">
    <location>
        <begin position="7"/>
        <end position="67"/>
    </location>
</feature>
<keyword evidence="5" id="KW-1185">Reference proteome</keyword>
<dbReference type="RefSeq" id="WP_066169670.1">
    <property type="nucleotide sequence ID" value="NZ_CP136137.1"/>
</dbReference>
<sequence length="179" mass="19273">MAKRDPAARRAAIVKAAADLVVEVGPDRITHRMVAGRAQVPLGSTTQHFSSIDDLRTQALALLAKEIDDDLDDVRASLAEASGTADALVEQMHDYLTNSRNIAADVCLMSAGAFDDDLRDLSLRWQNTLIEVLTDYVGSDNALALAILTDGVVVHAALHKTAVSKDFLYTLVAPFMAQK</sequence>
<name>A0ABZ2U7G4_9ACTN</name>
<dbReference type="Gene3D" id="1.10.357.10">
    <property type="entry name" value="Tetracycline Repressor, domain 2"/>
    <property type="match status" value="1"/>
</dbReference>
<organism evidence="4 5">
    <name type="scientific">Gordonia hydrophobica</name>
    <dbReference type="NCBI Taxonomy" id="40516"/>
    <lineage>
        <taxon>Bacteria</taxon>
        <taxon>Bacillati</taxon>
        <taxon>Actinomycetota</taxon>
        <taxon>Actinomycetes</taxon>
        <taxon>Mycobacteriales</taxon>
        <taxon>Gordoniaceae</taxon>
        <taxon>Gordonia</taxon>
    </lineage>
</organism>
<proteinExistence type="predicted"/>
<gene>
    <name evidence="4" type="ORF">RVF87_07100</name>
</gene>
<protein>
    <submittedName>
        <fullName evidence="4">TetR family transcriptional regulator</fullName>
    </submittedName>
</protein>
<reference evidence="4 5" key="1">
    <citation type="journal article" date="2023" name="Virus Evol.">
        <title>Computational host range prediction-The good, the bad, and the ugly.</title>
        <authorList>
            <person name="Howell A.A."/>
            <person name="Versoza C.J."/>
            <person name="Pfeifer S.P."/>
        </authorList>
    </citation>
    <scope>NUCLEOTIDE SEQUENCE [LARGE SCALE GENOMIC DNA]</scope>
    <source>
        <strain evidence="4 5">1610/1b</strain>
    </source>
</reference>
<dbReference type="Proteomes" id="UP001479933">
    <property type="component" value="Chromosome"/>
</dbReference>
<dbReference type="InterPro" id="IPR001647">
    <property type="entry name" value="HTH_TetR"/>
</dbReference>
<dbReference type="InterPro" id="IPR009057">
    <property type="entry name" value="Homeodomain-like_sf"/>
</dbReference>
<accession>A0ABZ2U7G4</accession>
<evidence type="ECO:0000256" key="2">
    <source>
        <dbReference type="PROSITE-ProRule" id="PRU00335"/>
    </source>
</evidence>
<dbReference type="PROSITE" id="PS50977">
    <property type="entry name" value="HTH_TETR_2"/>
    <property type="match status" value="1"/>
</dbReference>
<feature type="DNA-binding region" description="H-T-H motif" evidence="2">
    <location>
        <begin position="30"/>
        <end position="49"/>
    </location>
</feature>
<keyword evidence="1 2" id="KW-0238">DNA-binding</keyword>
<dbReference type="SUPFAM" id="SSF46689">
    <property type="entry name" value="Homeodomain-like"/>
    <property type="match status" value="1"/>
</dbReference>
<dbReference type="EMBL" id="CP136137">
    <property type="protein sequence ID" value="WYY08816.1"/>
    <property type="molecule type" value="Genomic_DNA"/>
</dbReference>
<evidence type="ECO:0000313" key="5">
    <source>
        <dbReference type="Proteomes" id="UP001479933"/>
    </source>
</evidence>
<evidence type="ECO:0000259" key="3">
    <source>
        <dbReference type="PROSITE" id="PS50977"/>
    </source>
</evidence>